<comment type="caution">
    <text evidence="2">The sequence shown here is derived from an EMBL/GenBank/DDBJ whole genome shotgun (WGS) entry which is preliminary data.</text>
</comment>
<gene>
    <name evidence="2" type="ORF">CPB84DRAFT_700492</name>
</gene>
<feature type="region of interest" description="Disordered" evidence="1">
    <location>
        <begin position="1"/>
        <end position="25"/>
    </location>
</feature>
<accession>A0A9P5TP69</accession>
<organism evidence="2 3">
    <name type="scientific">Gymnopilus junonius</name>
    <name type="common">Spectacular rustgill mushroom</name>
    <name type="synonym">Gymnopilus spectabilis subsp. junonius</name>
    <dbReference type="NCBI Taxonomy" id="109634"/>
    <lineage>
        <taxon>Eukaryota</taxon>
        <taxon>Fungi</taxon>
        <taxon>Dikarya</taxon>
        <taxon>Basidiomycota</taxon>
        <taxon>Agaricomycotina</taxon>
        <taxon>Agaricomycetes</taxon>
        <taxon>Agaricomycetidae</taxon>
        <taxon>Agaricales</taxon>
        <taxon>Agaricineae</taxon>
        <taxon>Hymenogastraceae</taxon>
        <taxon>Gymnopilus</taxon>
    </lineage>
</organism>
<keyword evidence="3" id="KW-1185">Reference proteome</keyword>
<feature type="region of interest" description="Disordered" evidence="1">
    <location>
        <begin position="91"/>
        <end position="157"/>
    </location>
</feature>
<protein>
    <submittedName>
        <fullName evidence="2">Uncharacterized protein</fullName>
    </submittedName>
</protein>
<dbReference type="AlphaFoldDB" id="A0A9P5TP69"/>
<evidence type="ECO:0000313" key="3">
    <source>
        <dbReference type="Proteomes" id="UP000724874"/>
    </source>
</evidence>
<evidence type="ECO:0000313" key="2">
    <source>
        <dbReference type="EMBL" id="KAF8904116.1"/>
    </source>
</evidence>
<dbReference type="Proteomes" id="UP000724874">
    <property type="component" value="Unassembled WGS sequence"/>
</dbReference>
<evidence type="ECO:0000256" key="1">
    <source>
        <dbReference type="SAM" id="MobiDB-lite"/>
    </source>
</evidence>
<reference evidence="2" key="1">
    <citation type="submission" date="2020-11" db="EMBL/GenBank/DDBJ databases">
        <authorList>
            <consortium name="DOE Joint Genome Institute"/>
            <person name="Ahrendt S."/>
            <person name="Riley R."/>
            <person name="Andreopoulos W."/>
            <person name="LaButti K."/>
            <person name="Pangilinan J."/>
            <person name="Ruiz-duenas F.J."/>
            <person name="Barrasa J.M."/>
            <person name="Sanchez-Garcia M."/>
            <person name="Camarero S."/>
            <person name="Miyauchi S."/>
            <person name="Serrano A."/>
            <person name="Linde D."/>
            <person name="Babiker R."/>
            <person name="Drula E."/>
            <person name="Ayuso-Fernandez I."/>
            <person name="Pacheco R."/>
            <person name="Padilla G."/>
            <person name="Ferreira P."/>
            <person name="Barriuso J."/>
            <person name="Kellner H."/>
            <person name="Castanera R."/>
            <person name="Alfaro M."/>
            <person name="Ramirez L."/>
            <person name="Pisabarro A.G."/>
            <person name="Kuo A."/>
            <person name="Tritt A."/>
            <person name="Lipzen A."/>
            <person name="He G."/>
            <person name="Yan M."/>
            <person name="Ng V."/>
            <person name="Cullen D."/>
            <person name="Martin F."/>
            <person name="Rosso M.-N."/>
            <person name="Henrissat B."/>
            <person name="Hibbett D."/>
            <person name="Martinez A.T."/>
            <person name="Grigoriev I.V."/>
        </authorList>
    </citation>
    <scope>NUCLEOTIDE SEQUENCE</scope>
    <source>
        <strain evidence="2">AH 44721</strain>
    </source>
</reference>
<name>A0A9P5TP69_GYMJU</name>
<dbReference type="EMBL" id="JADNYJ010000027">
    <property type="protein sequence ID" value="KAF8904116.1"/>
    <property type="molecule type" value="Genomic_DNA"/>
</dbReference>
<sequence length="170" mass="18399">MSALTAASGPKASKNPFRSNRPLQIPQALPPLVPALAIQHQHLHRPHLHSLLLRLCIPPSTNAAAPSSTPIPPERDFPDISHIALFIAQRRPPAVHTPPSAFSGETTVEQGPSRPFQPAPPRPGSTNHNHNHGPGHGPIPGSFPMPVPDQRPRPRLVEEVAGYYTSLRVR</sequence>
<proteinExistence type="predicted"/>